<dbReference type="Pfam" id="PF05433">
    <property type="entry name" value="Rick_17kDa_Anti"/>
    <property type="match status" value="1"/>
</dbReference>
<evidence type="ECO:0000313" key="9">
    <source>
        <dbReference type="EMBL" id="KAK5704189.1"/>
    </source>
</evidence>
<dbReference type="EMBL" id="JAVRQU010000004">
    <property type="protein sequence ID" value="KAK5704189.1"/>
    <property type="molecule type" value="Genomic_DNA"/>
</dbReference>
<dbReference type="InterPro" id="IPR008816">
    <property type="entry name" value="Gly_zipper_2TM_dom"/>
</dbReference>
<feature type="compositionally biased region" description="Low complexity" evidence="7">
    <location>
        <begin position="425"/>
        <end position="448"/>
    </location>
</feature>
<dbReference type="PROSITE" id="PS00108">
    <property type="entry name" value="PROTEIN_KINASE_ST"/>
    <property type="match status" value="1"/>
</dbReference>
<dbReference type="Proteomes" id="UP001310594">
    <property type="component" value="Unassembled WGS sequence"/>
</dbReference>
<dbReference type="InterPro" id="IPR000719">
    <property type="entry name" value="Prot_kinase_dom"/>
</dbReference>
<dbReference type="InterPro" id="IPR036673">
    <property type="entry name" value="Cyanovirin-N_sf"/>
</dbReference>
<dbReference type="InterPro" id="IPR011009">
    <property type="entry name" value="Kinase-like_dom_sf"/>
</dbReference>
<accession>A0AAN8A4C5</accession>
<keyword evidence="2" id="KW-0723">Serine/threonine-protein kinase</keyword>
<feature type="region of interest" description="Disordered" evidence="7">
    <location>
        <begin position="1"/>
        <end position="44"/>
    </location>
</feature>
<feature type="compositionally biased region" description="Acidic residues" evidence="7">
    <location>
        <begin position="12"/>
        <end position="26"/>
    </location>
</feature>
<gene>
    <name evidence="9" type="primary">CDC7</name>
    <name evidence="9" type="ORF">LTR97_003202</name>
</gene>
<keyword evidence="9" id="KW-0132">Cell division</keyword>
<evidence type="ECO:0000256" key="1">
    <source>
        <dbReference type="ARBA" id="ARBA00012513"/>
    </source>
</evidence>
<dbReference type="GO" id="GO:0044773">
    <property type="term" value="P:mitotic DNA damage checkpoint signaling"/>
    <property type="evidence" value="ECO:0007669"/>
    <property type="project" value="TreeGrafter"/>
</dbReference>
<feature type="compositionally biased region" description="Acidic residues" evidence="7">
    <location>
        <begin position="35"/>
        <end position="44"/>
    </location>
</feature>
<feature type="compositionally biased region" description="Low complexity" evidence="7">
    <location>
        <begin position="505"/>
        <end position="524"/>
    </location>
</feature>
<keyword evidence="6" id="KW-0067">ATP-binding</keyword>
<dbReference type="SUPFAM" id="SSF51322">
    <property type="entry name" value="Cyanovirin-N"/>
    <property type="match status" value="1"/>
</dbReference>
<dbReference type="GO" id="GO:0005634">
    <property type="term" value="C:nucleus"/>
    <property type="evidence" value="ECO:0007669"/>
    <property type="project" value="TreeGrafter"/>
</dbReference>
<dbReference type="AlphaFoldDB" id="A0AAN8A4C5"/>
<evidence type="ECO:0000313" key="10">
    <source>
        <dbReference type="Proteomes" id="UP001310594"/>
    </source>
</evidence>
<feature type="compositionally biased region" description="Basic and acidic residues" evidence="7">
    <location>
        <begin position="1"/>
        <end position="11"/>
    </location>
</feature>
<dbReference type="Gene3D" id="1.10.510.10">
    <property type="entry name" value="Transferase(Phosphotransferase) domain 1"/>
    <property type="match status" value="1"/>
</dbReference>
<evidence type="ECO:0000256" key="4">
    <source>
        <dbReference type="ARBA" id="ARBA00022741"/>
    </source>
</evidence>
<dbReference type="PANTHER" id="PTHR44167">
    <property type="entry name" value="OVARIAN-SPECIFIC SERINE/THREONINE-PROTEIN KINASE LOK-RELATED"/>
    <property type="match status" value="1"/>
</dbReference>
<dbReference type="EC" id="2.7.11.1" evidence="1"/>
<evidence type="ECO:0000256" key="6">
    <source>
        <dbReference type="ARBA" id="ARBA00022840"/>
    </source>
</evidence>
<proteinExistence type="predicted"/>
<evidence type="ECO:0000259" key="8">
    <source>
        <dbReference type="PROSITE" id="PS50011"/>
    </source>
</evidence>
<dbReference type="Pfam" id="PF00069">
    <property type="entry name" value="Pkinase"/>
    <property type="match status" value="2"/>
</dbReference>
<feature type="region of interest" description="Disordered" evidence="7">
    <location>
        <begin position="276"/>
        <end position="299"/>
    </location>
</feature>
<dbReference type="SMART" id="SM01111">
    <property type="entry name" value="CVNH"/>
    <property type="match status" value="1"/>
</dbReference>
<reference evidence="9" key="1">
    <citation type="submission" date="2023-08" db="EMBL/GenBank/DDBJ databases">
        <title>Black Yeasts Isolated from many extreme environments.</title>
        <authorList>
            <person name="Coleine C."/>
            <person name="Stajich J.E."/>
            <person name="Selbmann L."/>
        </authorList>
    </citation>
    <scope>NUCLEOTIDE SEQUENCE</scope>
    <source>
        <strain evidence="9">CCFEE 5810</strain>
    </source>
</reference>
<dbReference type="SUPFAM" id="SSF56112">
    <property type="entry name" value="Protein kinase-like (PK-like)"/>
    <property type="match status" value="1"/>
</dbReference>
<dbReference type="GO" id="GO:0005524">
    <property type="term" value="F:ATP binding"/>
    <property type="evidence" value="ECO:0007669"/>
    <property type="project" value="UniProtKB-KW"/>
</dbReference>
<dbReference type="InterPro" id="IPR008271">
    <property type="entry name" value="Ser/Thr_kinase_AS"/>
</dbReference>
<dbReference type="PROSITE" id="PS50011">
    <property type="entry name" value="PROTEIN_KINASE_DOM"/>
    <property type="match status" value="1"/>
</dbReference>
<comment type="caution">
    <text evidence="9">The sequence shown here is derived from an EMBL/GenBank/DDBJ whole genome shotgun (WGS) entry which is preliminary data.</text>
</comment>
<dbReference type="GO" id="GO:0051301">
    <property type="term" value="P:cell division"/>
    <property type="evidence" value="ECO:0007669"/>
    <property type="project" value="UniProtKB-KW"/>
</dbReference>
<feature type="compositionally biased region" description="Polar residues" evidence="7">
    <location>
        <begin position="487"/>
        <end position="500"/>
    </location>
</feature>
<keyword evidence="4" id="KW-0547">Nucleotide-binding</keyword>
<evidence type="ECO:0000256" key="2">
    <source>
        <dbReference type="ARBA" id="ARBA00022527"/>
    </source>
</evidence>
<keyword evidence="9" id="KW-0131">Cell cycle</keyword>
<name>A0AAN8A4C5_9PEZI</name>
<feature type="region of interest" description="Disordered" evidence="7">
    <location>
        <begin position="602"/>
        <end position="649"/>
    </location>
</feature>
<keyword evidence="3 9" id="KW-0808">Transferase</keyword>
<feature type="compositionally biased region" description="Polar residues" evidence="7">
    <location>
        <begin position="454"/>
        <end position="470"/>
    </location>
</feature>
<dbReference type="GO" id="GO:0004674">
    <property type="term" value="F:protein serine/threonine kinase activity"/>
    <property type="evidence" value="ECO:0007669"/>
    <property type="project" value="UniProtKB-KW"/>
</dbReference>
<dbReference type="InterPro" id="IPR011058">
    <property type="entry name" value="Cyanovirin-N"/>
</dbReference>
<evidence type="ECO:0000256" key="5">
    <source>
        <dbReference type="ARBA" id="ARBA00022777"/>
    </source>
</evidence>
<feature type="region of interest" description="Disordered" evidence="7">
    <location>
        <begin position="399"/>
        <end position="555"/>
    </location>
</feature>
<feature type="domain" description="Protein kinase" evidence="8">
    <location>
        <begin position="65"/>
        <end position="390"/>
    </location>
</feature>
<dbReference type="SMART" id="SM00220">
    <property type="entry name" value="S_TKc"/>
    <property type="match status" value="1"/>
</dbReference>
<evidence type="ECO:0000256" key="7">
    <source>
        <dbReference type="SAM" id="MobiDB-lite"/>
    </source>
</evidence>
<evidence type="ECO:0000256" key="3">
    <source>
        <dbReference type="ARBA" id="ARBA00022679"/>
    </source>
</evidence>
<organism evidence="9 10">
    <name type="scientific">Elasticomyces elasticus</name>
    <dbReference type="NCBI Taxonomy" id="574655"/>
    <lineage>
        <taxon>Eukaryota</taxon>
        <taxon>Fungi</taxon>
        <taxon>Dikarya</taxon>
        <taxon>Ascomycota</taxon>
        <taxon>Pezizomycotina</taxon>
        <taxon>Dothideomycetes</taxon>
        <taxon>Dothideomycetidae</taxon>
        <taxon>Mycosphaerellales</taxon>
        <taxon>Teratosphaeriaceae</taxon>
        <taxon>Elasticomyces</taxon>
    </lineage>
</organism>
<sequence length="747" mass="82572">MAVHEDARPSDGTEEETDEMDEEMGPLDDSGGTVSDEEEQEEVDEAVAEDIARFEASFKNITQRYRLINRIGEGTFSTVYKAEDLLYDHYDNTWDFDADKENFDSTSSTTLKNSSNRSQKPKFVAIKKIYVTSSPMRIFNELELLHDLKDCPNVCPLITAFRCNDQVIAVLPYFQHQDFREYYRDFTVSDMRLYMHSLFTAMSYCHQEGIIHRDIKPTNFLYSPAQQRGVLVDFGLAEREGTEYQHCGCCYERDERARRLQTSVYTTTVNAAIQAGQPVPKPAYPSNDQRSSRRANRAGTRGFRAPEVLLKCTAQNSQIDIWSCGIILLTFLSKRFPFFHSADDIDAFIELCNIFGKKKMRDTANLHGQMLQTNIPTLTENGHTWEKILLWCTSRGPPQGGHQGENYGQPQYGGNEPNYGTYDSGEGQQQYGNQGYQQPSYGGPPTQGAAESYYGSNDQAYQQYSSQPGQGNYAASPPPPPGASYVTPHTQPAPYNSGQYPSLEYPPYGQQQYPPSSGYGPPSGNVDAFKSHYEQPYGPVDPMIAPHQPPSGMPPPGVEGDRGVMGALAGGAAGAYGGHKMNHGFLGGVGGAVAGSMLEDAYKKRNKKDKPKKDKRRGSRSSSSSSSSDSDDDKKKKKRGGAMAGNFSASSRGVHLEGSTLVSECCDSGGHFRGSRLDLNDCFTNSNGQLRWARNGAFAASSRGMRLVDDGAVLEAELGDGRGGWQKNRVYLNERITNDDGRLHLLS</sequence>
<dbReference type="Gene3D" id="3.30.200.20">
    <property type="entry name" value="Phosphorylase Kinase, domain 1"/>
    <property type="match status" value="1"/>
</dbReference>
<dbReference type="Gene3D" id="2.30.60.10">
    <property type="entry name" value="Cyanovirin-N"/>
    <property type="match status" value="1"/>
</dbReference>
<dbReference type="Pfam" id="PF08881">
    <property type="entry name" value="CVNH"/>
    <property type="match status" value="1"/>
</dbReference>
<dbReference type="CDD" id="cd14019">
    <property type="entry name" value="STKc_Cdc7"/>
    <property type="match status" value="1"/>
</dbReference>
<protein>
    <recommendedName>
        <fullName evidence="1">non-specific serine/threonine protein kinase</fullName>
        <ecNumber evidence="1">2.7.11.1</ecNumber>
    </recommendedName>
</protein>
<feature type="compositionally biased region" description="Basic residues" evidence="7">
    <location>
        <begin position="604"/>
        <end position="619"/>
    </location>
</feature>
<dbReference type="PANTHER" id="PTHR44167:SF23">
    <property type="entry name" value="CDC7 KINASE, ISOFORM A-RELATED"/>
    <property type="match status" value="1"/>
</dbReference>
<keyword evidence="5" id="KW-0418">Kinase</keyword>